<name>A0A426YI00_ENSVE</name>
<comment type="caution">
    <text evidence="1">The sequence shown here is derived from an EMBL/GenBank/DDBJ whole genome shotgun (WGS) entry which is preliminary data.</text>
</comment>
<proteinExistence type="predicted"/>
<reference evidence="1 2" key="1">
    <citation type="journal article" date="2014" name="Agronomy (Basel)">
        <title>A Draft Genome Sequence for Ensete ventricosum, the Drought-Tolerant Tree Against Hunger.</title>
        <authorList>
            <person name="Harrison J."/>
            <person name="Moore K.A."/>
            <person name="Paszkiewicz K."/>
            <person name="Jones T."/>
            <person name="Grant M."/>
            <person name="Ambacheew D."/>
            <person name="Muzemil S."/>
            <person name="Studholme D.J."/>
        </authorList>
    </citation>
    <scope>NUCLEOTIDE SEQUENCE [LARGE SCALE GENOMIC DNA]</scope>
</reference>
<gene>
    <name evidence="1" type="ORF">B296_00010440</name>
</gene>
<accession>A0A426YI00</accession>
<organism evidence="1 2">
    <name type="scientific">Ensete ventricosum</name>
    <name type="common">Abyssinian banana</name>
    <name type="synonym">Musa ensete</name>
    <dbReference type="NCBI Taxonomy" id="4639"/>
    <lineage>
        <taxon>Eukaryota</taxon>
        <taxon>Viridiplantae</taxon>
        <taxon>Streptophyta</taxon>
        <taxon>Embryophyta</taxon>
        <taxon>Tracheophyta</taxon>
        <taxon>Spermatophyta</taxon>
        <taxon>Magnoliopsida</taxon>
        <taxon>Liliopsida</taxon>
        <taxon>Zingiberales</taxon>
        <taxon>Musaceae</taxon>
        <taxon>Ensete</taxon>
    </lineage>
</organism>
<dbReference type="Proteomes" id="UP000287651">
    <property type="component" value="Unassembled WGS sequence"/>
</dbReference>
<evidence type="ECO:0000313" key="1">
    <source>
        <dbReference type="EMBL" id="RRT51353.1"/>
    </source>
</evidence>
<protein>
    <submittedName>
        <fullName evidence="1">Uncharacterized protein</fullName>
    </submittedName>
</protein>
<evidence type="ECO:0000313" key="2">
    <source>
        <dbReference type="Proteomes" id="UP000287651"/>
    </source>
</evidence>
<dbReference type="EMBL" id="AMZH03012270">
    <property type="protein sequence ID" value="RRT51353.1"/>
    <property type="molecule type" value="Genomic_DNA"/>
</dbReference>
<sequence length="87" mass="9927">METTVASLIPLLGSRLHWIGLLKESFLLDLEENLSLGRVEKGVREPQDGLLSPFRSPSRGSWTGDLRKIQFKVRYGPCVFLLLIFQR</sequence>
<dbReference type="AlphaFoldDB" id="A0A426YI00"/>